<feature type="transmembrane region" description="Helical" evidence="7">
    <location>
        <begin position="358"/>
        <end position="376"/>
    </location>
</feature>
<keyword evidence="2" id="KW-1003">Cell membrane</keyword>
<evidence type="ECO:0000256" key="6">
    <source>
        <dbReference type="SAM" id="MobiDB-lite"/>
    </source>
</evidence>
<keyword evidence="3 7" id="KW-0812">Transmembrane</keyword>
<evidence type="ECO:0000256" key="3">
    <source>
        <dbReference type="ARBA" id="ARBA00022692"/>
    </source>
</evidence>
<evidence type="ECO:0000256" key="2">
    <source>
        <dbReference type="ARBA" id="ARBA00022475"/>
    </source>
</evidence>
<comment type="subcellular location">
    <subcellularLocation>
        <location evidence="1">Cell membrane</location>
        <topology evidence="1">Multi-pass membrane protein</topology>
    </subcellularLocation>
</comment>
<dbReference type="Proteomes" id="UP001596527">
    <property type="component" value="Unassembled WGS sequence"/>
</dbReference>
<evidence type="ECO:0000256" key="7">
    <source>
        <dbReference type="SAM" id="Phobius"/>
    </source>
</evidence>
<dbReference type="CDD" id="cd06580">
    <property type="entry name" value="TM_PBP1_transp_TpRbsC_like"/>
    <property type="match status" value="1"/>
</dbReference>
<evidence type="ECO:0000256" key="1">
    <source>
        <dbReference type="ARBA" id="ARBA00004651"/>
    </source>
</evidence>
<dbReference type="InterPro" id="IPR001851">
    <property type="entry name" value="ABC_transp_permease"/>
</dbReference>
<organism evidence="8 9">
    <name type="scientific">Schaalia naturae</name>
    <dbReference type="NCBI Taxonomy" id="635203"/>
    <lineage>
        <taxon>Bacteria</taxon>
        <taxon>Bacillati</taxon>
        <taxon>Actinomycetota</taxon>
        <taxon>Actinomycetes</taxon>
        <taxon>Actinomycetales</taxon>
        <taxon>Actinomycetaceae</taxon>
        <taxon>Schaalia</taxon>
    </lineage>
</organism>
<feature type="transmembrane region" description="Helical" evidence="7">
    <location>
        <begin position="259"/>
        <end position="277"/>
    </location>
</feature>
<feature type="transmembrane region" description="Helical" evidence="7">
    <location>
        <begin position="333"/>
        <end position="351"/>
    </location>
</feature>
<evidence type="ECO:0000313" key="8">
    <source>
        <dbReference type="EMBL" id="MFC7581297.1"/>
    </source>
</evidence>
<sequence>MSTQSQRATGPAASGESGGGRDRIDPLGGDGPNWLTRILRRYFNPSAGTIAGAIVAAMVLGAVIVALFDEDVIAAAGYFFARPGDFFSAFGSAFGSFFTAFIRGSIFDWTQDSTTQAIRPIMETLTRSVPLIIAGLAIAVSFTSGLFNIGVQGQLIIGATVAGFIGFHFQMPVVVHVLVAVLGAILGGALWGLIPGLLKSRLNANEVIVTIMLNSVALFLLQYLLTTRTFMGEGGYPGKSQKIAATAGLPKLFGSDFRLHWGLVIAILAAVAVWWLLKRSTFGFEIRAAGANPRAARTAGVNVPRTLMLTLVISGALAGLAGTAPVLGTEKVITNGVAGSLGFDAITVALLGKNSPLGVVLAGLLFGALNAGGALMQSSAGIPVDIVQITQAIIVLLIAASESIRYRRERRAVAARSASATVTEGAAA</sequence>
<feature type="transmembrane region" description="Helical" evidence="7">
    <location>
        <begin position="47"/>
        <end position="68"/>
    </location>
</feature>
<gene>
    <name evidence="8" type="ORF">ACFQWG_08825</name>
</gene>
<dbReference type="EMBL" id="JBHTEF010000001">
    <property type="protein sequence ID" value="MFC7581297.1"/>
    <property type="molecule type" value="Genomic_DNA"/>
</dbReference>
<name>A0ABW2SME0_9ACTO</name>
<evidence type="ECO:0000256" key="4">
    <source>
        <dbReference type="ARBA" id="ARBA00022989"/>
    </source>
</evidence>
<accession>A0ABW2SME0</accession>
<feature type="transmembrane region" description="Helical" evidence="7">
    <location>
        <begin position="307"/>
        <end position="327"/>
    </location>
</feature>
<feature type="transmembrane region" description="Helical" evidence="7">
    <location>
        <begin position="206"/>
        <end position="225"/>
    </location>
</feature>
<feature type="transmembrane region" description="Helical" evidence="7">
    <location>
        <begin position="88"/>
        <end position="107"/>
    </location>
</feature>
<feature type="transmembrane region" description="Helical" evidence="7">
    <location>
        <begin position="382"/>
        <end position="401"/>
    </location>
</feature>
<feature type="region of interest" description="Disordered" evidence="6">
    <location>
        <begin position="1"/>
        <end position="27"/>
    </location>
</feature>
<evidence type="ECO:0000256" key="5">
    <source>
        <dbReference type="ARBA" id="ARBA00023136"/>
    </source>
</evidence>
<protein>
    <submittedName>
        <fullName evidence="8">ABC transporter permease</fullName>
    </submittedName>
</protein>
<feature type="transmembrane region" description="Helical" evidence="7">
    <location>
        <begin position="169"/>
        <end position="194"/>
    </location>
</feature>
<keyword evidence="4 7" id="KW-1133">Transmembrane helix</keyword>
<feature type="transmembrane region" description="Helical" evidence="7">
    <location>
        <begin position="128"/>
        <end position="149"/>
    </location>
</feature>
<dbReference type="PANTHER" id="PTHR47089:SF1">
    <property type="entry name" value="GUANOSINE ABC TRANSPORTER PERMEASE PROTEIN NUPP"/>
    <property type="match status" value="1"/>
</dbReference>
<proteinExistence type="predicted"/>
<comment type="caution">
    <text evidence="8">The sequence shown here is derived from an EMBL/GenBank/DDBJ whole genome shotgun (WGS) entry which is preliminary data.</text>
</comment>
<dbReference type="PANTHER" id="PTHR47089">
    <property type="entry name" value="ABC TRANSPORTER, PERMEASE PROTEIN"/>
    <property type="match status" value="1"/>
</dbReference>
<reference evidence="9" key="1">
    <citation type="journal article" date="2019" name="Int. J. Syst. Evol. Microbiol.">
        <title>The Global Catalogue of Microorganisms (GCM) 10K type strain sequencing project: providing services to taxonomists for standard genome sequencing and annotation.</title>
        <authorList>
            <consortium name="The Broad Institute Genomics Platform"/>
            <consortium name="The Broad Institute Genome Sequencing Center for Infectious Disease"/>
            <person name="Wu L."/>
            <person name="Ma J."/>
        </authorList>
    </citation>
    <scope>NUCLEOTIDE SEQUENCE [LARGE SCALE GENOMIC DNA]</scope>
    <source>
        <strain evidence="9">CCUG 56698</strain>
    </source>
</reference>
<keyword evidence="9" id="KW-1185">Reference proteome</keyword>
<evidence type="ECO:0000313" key="9">
    <source>
        <dbReference type="Proteomes" id="UP001596527"/>
    </source>
</evidence>
<dbReference type="RefSeq" id="WP_380974511.1">
    <property type="nucleotide sequence ID" value="NZ_JBHTEF010000001.1"/>
</dbReference>
<dbReference type="Pfam" id="PF02653">
    <property type="entry name" value="BPD_transp_2"/>
    <property type="match status" value="1"/>
</dbReference>
<keyword evidence="5 7" id="KW-0472">Membrane</keyword>